<protein>
    <recommendedName>
        <fullName evidence="8">C4-dicarboxylate anaerobic carrier</fullName>
    </recommendedName>
</protein>
<keyword evidence="5 6" id="KW-0472">Membrane</keyword>
<dbReference type="Pfam" id="PF03606">
    <property type="entry name" value="DcuC"/>
    <property type="match status" value="1"/>
</dbReference>
<accession>A0A644XRE0</accession>
<dbReference type="AlphaFoldDB" id="A0A644XRE0"/>
<dbReference type="GO" id="GO:0005886">
    <property type="term" value="C:plasma membrane"/>
    <property type="evidence" value="ECO:0007669"/>
    <property type="project" value="UniProtKB-SubCell"/>
</dbReference>
<organism evidence="7">
    <name type="scientific">bioreactor metagenome</name>
    <dbReference type="NCBI Taxonomy" id="1076179"/>
    <lineage>
        <taxon>unclassified sequences</taxon>
        <taxon>metagenomes</taxon>
        <taxon>ecological metagenomes</taxon>
    </lineage>
</organism>
<evidence type="ECO:0000256" key="6">
    <source>
        <dbReference type="SAM" id="Phobius"/>
    </source>
</evidence>
<keyword evidence="2" id="KW-1003">Cell membrane</keyword>
<keyword evidence="3 6" id="KW-0812">Transmembrane</keyword>
<evidence type="ECO:0000256" key="3">
    <source>
        <dbReference type="ARBA" id="ARBA00022692"/>
    </source>
</evidence>
<sequence length="133" mass="14406">MNEGNIIHTIVYTLTRPLMGLNRGLSAIGLTTIIAFINVFIPSASSKAAILMPIIKPITEVLGMNAQIAVQAFQFGDGFTNILSPALGWTVGSCAAANVPFEKWFKWALPPVVIMTLVSFVWIFILNTIGWVA</sequence>
<evidence type="ECO:0000256" key="2">
    <source>
        <dbReference type="ARBA" id="ARBA00022475"/>
    </source>
</evidence>
<gene>
    <name evidence="7" type="ORF">SDC9_64750</name>
</gene>
<feature type="transmembrane region" description="Helical" evidence="6">
    <location>
        <begin position="24"/>
        <end position="41"/>
    </location>
</feature>
<keyword evidence="4 6" id="KW-1133">Transmembrane helix</keyword>
<evidence type="ECO:0000256" key="5">
    <source>
        <dbReference type="ARBA" id="ARBA00023136"/>
    </source>
</evidence>
<comment type="caution">
    <text evidence="7">The sequence shown here is derived from an EMBL/GenBank/DDBJ whole genome shotgun (WGS) entry which is preliminary data.</text>
</comment>
<name>A0A644XRE0_9ZZZZ</name>
<evidence type="ECO:0000313" key="7">
    <source>
        <dbReference type="EMBL" id="MPM18341.1"/>
    </source>
</evidence>
<dbReference type="InterPro" id="IPR018385">
    <property type="entry name" value="C4_dicarb_anaerob_car-like"/>
</dbReference>
<proteinExistence type="predicted"/>
<evidence type="ECO:0008006" key="8">
    <source>
        <dbReference type="Google" id="ProtNLM"/>
    </source>
</evidence>
<evidence type="ECO:0000256" key="4">
    <source>
        <dbReference type="ARBA" id="ARBA00022989"/>
    </source>
</evidence>
<reference evidence="7" key="1">
    <citation type="submission" date="2019-08" db="EMBL/GenBank/DDBJ databases">
        <authorList>
            <person name="Kucharzyk K."/>
            <person name="Murdoch R.W."/>
            <person name="Higgins S."/>
            <person name="Loffler F."/>
        </authorList>
    </citation>
    <scope>NUCLEOTIDE SEQUENCE</scope>
</reference>
<feature type="transmembrane region" description="Helical" evidence="6">
    <location>
        <begin position="112"/>
        <end position="132"/>
    </location>
</feature>
<dbReference type="EMBL" id="VSSQ01002964">
    <property type="protein sequence ID" value="MPM18341.1"/>
    <property type="molecule type" value="Genomic_DNA"/>
</dbReference>
<comment type="subcellular location">
    <subcellularLocation>
        <location evidence="1">Cell membrane</location>
        <topology evidence="1">Multi-pass membrane protein</topology>
    </subcellularLocation>
</comment>
<evidence type="ECO:0000256" key="1">
    <source>
        <dbReference type="ARBA" id="ARBA00004651"/>
    </source>
</evidence>